<dbReference type="PANTHER" id="PTHR21533:SF19">
    <property type="entry name" value="LEUCINE-RICH PROTEIN"/>
    <property type="match status" value="1"/>
</dbReference>
<gene>
    <name evidence="3" type="ORF">LSH36_6g02052</name>
</gene>
<keyword evidence="1" id="KW-0175">Coiled coil</keyword>
<accession>A0AAD9KEM4</accession>
<dbReference type="AlphaFoldDB" id="A0AAD9KEM4"/>
<name>A0AAD9KEM4_9ANNE</name>
<feature type="coiled-coil region" evidence="1">
    <location>
        <begin position="73"/>
        <end position="121"/>
    </location>
</feature>
<protein>
    <recommendedName>
        <fullName evidence="5">Chibby</fullName>
    </recommendedName>
</protein>
<dbReference type="InterPro" id="IPR028118">
    <property type="entry name" value="Chibby_fam"/>
</dbReference>
<organism evidence="3 4">
    <name type="scientific">Paralvinella palmiformis</name>
    <dbReference type="NCBI Taxonomy" id="53620"/>
    <lineage>
        <taxon>Eukaryota</taxon>
        <taxon>Metazoa</taxon>
        <taxon>Spiralia</taxon>
        <taxon>Lophotrochozoa</taxon>
        <taxon>Annelida</taxon>
        <taxon>Polychaeta</taxon>
        <taxon>Sedentaria</taxon>
        <taxon>Canalipalpata</taxon>
        <taxon>Terebellida</taxon>
        <taxon>Terebelliformia</taxon>
        <taxon>Alvinellidae</taxon>
        <taxon>Paralvinella</taxon>
    </lineage>
</organism>
<proteinExistence type="predicted"/>
<evidence type="ECO:0000313" key="3">
    <source>
        <dbReference type="EMBL" id="KAK2169857.1"/>
    </source>
</evidence>
<evidence type="ECO:0008006" key="5">
    <source>
        <dbReference type="Google" id="ProtNLM"/>
    </source>
</evidence>
<dbReference type="Pfam" id="PF14645">
    <property type="entry name" value="Chibby"/>
    <property type="match status" value="1"/>
</dbReference>
<dbReference type="PANTHER" id="PTHR21533">
    <property type="entry name" value="LEUCINE-RICH PROTEIN"/>
    <property type="match status" value="1"/>
</dbReference>
<feature type="region of interest" description="Disordered" evidence="2">
    <location>
        <begin position="1"/>
        <end position="25"/>
    </location>
</feature>
<reference evidence="3" key="1">
    <citation type="journal article" date="2023" name="Mol. Biol. Evol.">
        <title>Third-Generation Sequencing Reveals the Adaptive Role of the Epigenome in Three Deep-Sea Polychaetes.</title>
        <authorList>
            <person name="Perez M."/>
            <person name="Aroh O."/>
            <person name="Sun Y."/>
            <person name="Lan Y."/>
            <person name="Juniper S.K."/>
            <person name="Young C.R."/>
            <person name="Angers B."/>
            <person name="Qian P.Y."/>
        </authorList>
    </citation>
    <scope>NUCLEOTIDE SEQUENCE</scope>
    <source>
        <strain evidence="3">P08H-3</strain>
    </source>
</reference>
<dbReference type="CDD" id="cd07429">
    <property type="entry name" value="Cby_like"/>
    <property type="match status" value="1"/>
</dbReference>
<dbReference type="EMBL" id="JAODUP010000006">
    <property type="protein sequence ID" value="KAK2169857.1"/>
    <property type="molecule type" value="Genomic_DNA"/>
</dbReference>
<evidence type="ECO:0000256" key="2">
    <source>
        <dbReference type="SAM" id="MobiDB-lite"/>
    </source>
</evidence>
<comment type="caution">
    <text evidence="3">The sequence shown here is derived from an EMBL/GenBank/DDBJ whole genome shotgun (WGS) entry which is preliminary data.</text>
</comment>
<evidence type="ECO:0000313" key="4">
    <source>
        <dbReference type="Proteomes" id="UP001208570"/>
    </source>
</evidence>
<keyword evidence="4" id="KW-1185">Reference proteome</keyword>
<evidence type="ECO:0000256" key="1">
    <source>
        <dbReference type="SAM" id="Coils"/>
    </source>
</evidence>
<sequence>MPLFGSAFSPKKGQPRKATSLSNLNLDETERQIEFGLDYSPVKLRLSPHEMIFADGMWIAESGGGGGASQKDLLKTKRENQQLREENNLLKIKVELLLDMLSEKTAEIHLQENELDHMKKLAKRR</sequence>
<dbReference type="Proteomes" id="UP001208570">
    <property type="component" value="Unassembled WGS sequence"/>
</dbReference>